<dbReference type="InterPro" id="IPR036423">
    <property type="entry name" value="SOD-like_Cu/Zn_dom_sf"/>
</dbReference>
<feature type="chain" id="PRO_5033778301" evidence="1">
    <location>
        <begin position="19"/>
        <end position="1031"/>
    </location>
</feature>
<dbReference type="PANTHER" id="PTHR20910">
    <property type="entry name" value="AGAP001623-PA"/>
    <property type="match status" value="1"/>
</dbReference>
<evidence type="ECO:0000313" key="3">
    <source>
        <dbReference type="EMBL" id="SSX19525.1"/>
    </source>
</evidence>
<dbReference type="SUPFAM" id="SSF49329">
    <property type="entry name" value="Cu,Zn superoxide dismutase-like"/>
    <property type="match status" value="3"/>
</dbReference>
<dbReference type="EMBL" id="UFQT01000090">
    <property type="protein sequence ID" value="SSX19525.1"/>
    <property type="molecule type" value="Genomic_DNA"/>
</dbReference>
<protein>
    <submittedName>
        <fullName evidence="3">CSON014973 protein</fullName>
    </submittedName>
</protein>
<evidence type="ECO:0000313" key="2">
    <source>
        <dbReference type="EMBL" id="SSW99143.1"/>
    </source>
</evidence>
<reference evidence="2" key="1">
    <citation type="submission" date="2018-04" db="EMBL/GenBank/DDBJ databases">
        <authorList>
            <person name="Go L.Y."/>
            <person name="Mitchell J.A."/>
        </authorList>
    </citation>
    <scope>NUCLEOTIDE SEQUENCE</scope>
    <source>
        <tissue evidence="2">Whole organism</tissue>
    </source>
</reference>
<proteinExistence type="predicted"/>
<evidence type="ECO:0000256" key="1">
    <source>
        <dbReference type="SAM" id="SignalP"/>
    </source>
</evidence>
<name>A0A336LP05_CULSO</name>
<dbReference type="PANTHER" id="PTHR20910:SF1">
    <property type="entry name" value="SUPEROXIDE DISMUTASE COPPER_ZINC BINDING DOMAIN-CONTAINING PROTEIN"/>
    <property type="match status" value="1"/>
</dbReference>
<dbReference type="Gene3D" id="2.60.40.200">
    <property type="entry name" value="Superoxide dismutase, copper/zinc binding domain"/>
    <property type="match status" value="5"/>
</dbReference>
<dbReference type="InterPro" id="IPR053257">
    <property type="entry name" value="Cu-only_SOD"/>
</dbReference>
<organism evidence="3">
    <name type="scientific">Culicoides sonorensis</name>
    <name type="common">Biting midge</name>
    <dbReference type="NCBI Taxonomy" id="179676"/>
    <lineage>
        <taxon>Eukaryota</taxon>
        <taxon>Metazoa</taxon>
        <taxon>Ecdysozoa</taxon>
        <taxon>Arthropoda</taxon>
        <taxon>Hexapoda</taxon>
        <taxon>Insecta</taxon>
        <taxon>Pterygota</taxon>
        <taxon>Neoptera</taxon>
        <taxon>Endopterygota</taxon>
        <taxon>Diptera</taxon>
        <taxon>Nematocera</taxon>
        <taxon>Chironomoidea</taxon>
        <taxon>Ceratopogonidae</taxon>
        <taxon>Ceratopogoninae</taxon>
        <taxon>Culicoides</taxon>
        <taxon>Monoculicoides</taxon>
    </lineage>
</organism>
<feature type="signal peptide" evidence="1">
    <location>
        <begin position="1"/>
        <end position="18"/>
    </location>
</feature>
<dbReference type="OMA" id="GIWGKSL"/>
<gene>
    <name evidence="3" type="primary">CSON014973</name>
</gene>
<sequence length="1031" mass="117849">MNKFIYCVFIFIYKTASGYSLSAYFSQNAIHGQLEFEESNGEIRLIRHFKVYKNLSLQDWFWHIHEFPVNYENINGDLRCTENELGKKLYNLEDIFGNFELSNEQPIVKISKNSVLEEGIKSLWGRSILLYSEHLGLSACSSILPNQNDHQYIAEARFINNIMGSIYFRSLSENDGRFSRTLIYTDLIYEPISHSIYSSKKSTTLSWKMYTTDVFDHNDRSSEANCNNLQIVFDPFNEGPGRSIGDLDARLGKLQFIAKKNVLKHKQSFVDKDLFLTLNDYSNSRRKLFIVLYNDNDPETYLTCAKLKPVYSKLYKANINETEVKGLFEWTQNSLFEPTFVNFSINNLIQNETEFSEEKNQPLKILLTELPPMHELLGTSKYCSNNSTGMVFNPLQKPEDILCETQDECLVGDVSSKLSLTFFPKKNKRYYSSFWDLFCPLTGSNSILFRGLLIAKKFNFESERRICTTILPFIKKGEKHIEQKITTAVVIFKYPIVGKIVFKQPTNTYWEDTTIIVEYLIHADGSSLNTTLNHRWAIHTYSPGNDFYDWQNRCMSTGDIFSFYKSKNISINKLCSVNSNIFCLMGDLSSILGSLTISGNINDKSTSRKLFTIKNLSLNGRFSVLGRSVTIYDEIEQLPSRKAVVREWFGNGQKLEIMGKIEFTQQSEYNLLAIETMLTGRTSNNIFSIHKVVPVAINLEFPCEISSLDHHYQLFGQQSIIGRSIVISDTFKNVGCGTIERGYSAKEARESRAVVSFHHPLGYTYGYIRLSQLIGLESGQSDTTIEINLRYPGLHDRNKTRNHLFKIFVNPVGVDAIVKPTVTRCTAGGYDELYKSECKPNNPFRCYVGDVSSRVGVIDIGYGKKVLTDYNFPLDGSVSSIGRSIVIFGPEYSSEPFACANIEPDHNIIKFVNIERPPRFVIGPIASKLEQDLSKLLVSGRLDVPSLYIPGYQNPKRKSTLHYKECNIKDDKMKISSHKNYVKSKSDNISGSDILIFSSFVLYLLNQGNILRTYIQNLNRIFILVKPHNNP</sequence>
<dbReference type="GO" id="GO:0006801">
    <property type="term" value="P:superoxide metabolic process"/>
    <property type="evidence" value="ECO:0007669"/>
    <property type="project" value="InterPro"/>
</dbReference>
<dbReference type="VEuPathDB" id="VectorBase:CSON014973"/>
<dbReference type="GO" id="GO:0046872">
    <property type="term" value="F:metal ion binding"/>
    <property type="evidence" value="ECO:0007669"/>
    <property type="project" value="InterPro"/>
</dbReference>
<reference evidence="3" key="2">
    <citation type="submission" date="2018-07" db="EMBL/GenBank/DDBJ databases">
        <authorList>
            <person name="Quirk P.G."/>
            <person name="Krulwich T.A."/>
        </authorList>
    </citation>
    <scope>NUCLEOTIDE SEQUENCE</scope>
</reference>
<accession>A0A336LP05</accession>
<keyword evidence="1" id="KW-0732">Signal</keyword>
<dbReference type="AlphaFoldDB" id="A0A336LP05"/>
<dbReference type="EMBL" id="UFQS01000090">
    <property type="protein sequence ID" value="SSW99143.1"/>
    <property type="molecule type" value="Genomic_DNA"/>
</dbReference>